<dbReference type="AlphaFoldDB" id="A0A375Z1Z3"/>
<reference evidence="3 4" key="1">
    <citation type="submission" date="2018-05" db="EMBL/GenBank/DDBJ databases">
        <authorList>
            <consortium name="IHU Genomes"/>
        </authorList>
    </citation>
    <scope>NUCLEOTIDE SEQUENCE [LARGE SCALE GENOMIC DNA]</scope>
    <source>
        <strain evidence="3 4">P7336</strain>
    </source>
</reference>
<evidence type="ECO:0000256" key="1">
    <source>
        <dbReference type="SAM" id="Coils"/>
    </source>
</evidence>
<evidence type="ECO:0000313" key="4">
    <source>
        <dbReference type="Proteomes" id="UP000252015"/>
    </source>
</evidence>
<gene>
    <name evidence="3" type="ORF">MSP7336_03361</name>
</gene>
<sequence length="785" mass="84361">MIPDDAPAENPTRSAGLCVPDVAGLSLMDAALAYAEAGWYVLPTDPGDVKNPGSVVGGKWHELSSRDPDTIRRWWADSPNYGIALHCGRSGALVFDLDANSVDMIRVYGRGDIADALARAGAVQGTRREGDRGHYIFAMPPDKQFGNGAGTFTVWGEVRGKNGVIIAAPTPHPNAETKGGCYSQRKTGSVGPLPEVLRECLTEAAESADPLTDAELDLFLDTYTGGGCGRGGCRHTVDGPADWFKAAVAEGASRHEKITAALPWAMSEAMAGCYSAREAFGTLHSTYSATFDAEAEPARVAQLGGEYTRIVKWAAANANPERAHRNDELPTDTEMEAFWTSCAELSDLRQFARARRVGPWSMFGVCAALVVSSVPPYVVLPPLVGHYASLNLFVALVGKSGSIKSAAIGAALDWLGVDPPPNPKKPGSGEGLAKCFAYVKKPKGEPAMQVGKNWSVLAEIPEVDTLTATGGRGGSTLMSELRYAWSGERLGIDYAADDKAIVLQSQRYRLCMIVGVQPLRAAPIFDDADAGTPQRFVWFPVSDPNRPTQRPDEPAKLGLPAWVQAETDASIADDASEGVFRIDPNVALACRMNVPADPDGFEVMAVPDAVNTAIDEQAFAVLGDADDIDPLDGHKLLCQEKLAAAIAVLRQHKEITEHDWELAGTAMKVSDRTRAEVLETLAAEAGERNRKAGQASGIRKIAEAERIAAERAKKVARIAEKVIEKLRSKNDQTLNEIKKQFSGPDKQYVNEALGDLEDDGQITKQPFVYRGNEGFRIHVNNEDES</sequence>
<evidence type="ECO:0000259" key="2">
    <source>
        <dbReference type="SMART" id="SM00943"/>
    </source>
</evidence>
<dbReference type="EMBL" id="UEGW01000001">
    <property type="protein sequence ID" value="SRX95097.1"/>
    <property type="molecule type" value="Genomic_DNA"/>
</dbReference>
<feature type="coiled-coil region" evidence="1">
    <location>
        <begin position="709"/>
        <end position="736"/>
    </location>
</feature>
<dbReference type="InterPro" id="IPR015330">
    <property type="entry name" value="DNA_primase/pol_bifunc_N"/>
</dbReference>
<feature type="domain" description="DNA primase/polymerase bifunctional N-terminal" evidence="2">
    <location>
        <begin position="31"/>
        <end position="197"/>
    </location>
</feature>
<accession>A0A375Z1Z3</accession>
<protein>
    <recommendedName>
        <fullName evidence="2">DNA primase/polymerase bifunctional N-terminal domain-containing protein</fullName>
    </recommendedName>
</protein>
<keyword evidence="4" id="KW-1185">Reference proteome</keyword>
<organism evidence="3 4">
    <name type="scientific">Mycobacterium shimoidei</name>
    <dbReference type="NCBI Taxonomy" id="29313"/>
    <lineage>
        <taxon>Bacteria</taxon>
        <taxon>Bacillati</taxon>
        <taxon>Actinomycetota</taxon>
        <taxon>Actinomycetes</taxon>
        <taxon>Mycobacteriales</taxon>
        <taxon>Mycobacteriaceae</taxon>
        <taxon>Mycobacterium</taxon>
    </lineage>
</organism>
<evidence type="ECO:0000313" key="3">
    <source>
        <dbReference type="EMBL" id="SRX95097.1"/>
    </source>
</evidence>
<dbReference type="RefSeq" id="WP_113964157.1">
    <property type="nucleotide sequence ID" value="NZ_UEGW01000001.1"/>
</dbReference>
<dbReference type="CDD" id="cd04859">
    <property type="entry name" value="Prim_Pol"/>
    <property type="match status" value="1"/>
</dbReference>
<dbReference type="SUPFAM" id="SSF56747">
    <property type="entry name" value="Prim-pol domain"/>
    <property type="match status" value="1"/>
</dbReference>
<name>A0A375Z1Z3_MYCSH</name>
<proteinExistence type="predicted"/>
<dbReference type="Proteomes" id="UP000252015">
    <property type="component" value="Unassembled WGS sequence"/>
</dbReference>
<keyword evidence="1" id="KW-0175">Coiled coil</keyword>
<dbReference type="SMART" id="SM00943">
    <property type="entry name" value="Prim-Pol"/>
    <property type="match status" value="1"/>
</dbReference>
<dbReference type="Pfam" id="PF09250">
    <property type="entry name" value="Prim-Pol"/>
    <property type="match status" value="1"/>
</dbReference>